<dbReference type="GO" id="GO:0005795">
    <property type="term" value="C:Golgi stack"/>
    <property type="evidence" value="ECO:0007669"/>
    <property type="project" value="TreeGrafter"/>
</dbReference>
<dbReference type="InterPro" id="IPR027417">
    <property type="entry name" value="P-loop_NTPase"/>
</dbReference>
<dbReference type="EC" id="3.6.4.6" evidence="7"/>
<dbReference type="InterPro" id="IPR003960">
    <property type="entry name" value="ATPase_AAA_CS"/>
</dbReference>
<evidence type="ECO:0000256" key="3">
    <source>
        <dbReference type="ARBA" id="ARBA00022741"/>
    </source>
</evidence>
<evidence type="ECO:0000256" key="2">
    <source>
        <dbReference type="ARBA" id="ARBA00022448"/>
    </source>
</evidence>
<keyword evidence="5 7" id="KW-0653">Protein transport</keyword>
<proteinExistence type="inferred from homology"/>
<keyword evidence="3 6" id="KW-0547">Nucleotide-binding</keyword>
<comment type="similarity">
    <text evidence="1 6">Belongs to the AAA ATPase family.</text>
</comment>
<evidence type="ECO:0000259" key="8">
    <source>
        <dbReference type="Pfam" id="PF00004"/>
    </source>
</evidence>
<comment type="function">
    <text evidence="7">Required for vesicle-mediated transport. Catalyzes the fusion of transport vesicles within the Golgi cisternae. Is also required for transport from the endoplasmic reticulum to the Golgi stack. Seems to function as a fusion protein required for the delivery of cargo proteins to all compartments of the Golgi stack independent of vesicle origin.</text>
</comment>
<keyword evidence="10" id="KW-1185">Reference proteome</keyword>
<evidence type="ECO:0000256" key="4">
    <source>
        <dbReference type="ARBA" id="ARBA00022840"/>
    </source>
</evidence>
<comment type="catalytic activity">
    <reaction evidence="7">
        <text>ATP + H2O = ADP + phosphate + H(+)</text>
        <dbReference type="Rhea" id="RHEA:13065"/>
        <dbReference type="ChEBI" id="CHEBI:15377"/>
        <dbReference type="ChEBI" id="CHEBI:15378"/>
        <dbReference type="ChEBI" id="CHEBI:30616"/>
        <dbReference type="ChEBI" id="CHEBI:43474"/>
        <dbReference type="ChEBI" id="CHEBI:456216"/>
        <dbReference type="EC" id="3.6.4.6"/>
    </reaction>
</comment>
<dbReference type="Proteomes" id="UP001443914">
    <property type="component" value="Unassembled WGS sequence"/>
</dbReference>
<gene>
    <name evidence="9" type="ORF">RND81_10G224100</name>
</gene>
<comment type="cofactor">
    <cofactor evidence="7">
        <name>Mg(2+)</name>
        <dbReference type="ChEBI" id="CHEBI:18420"/>
    </cofactor>
    <text evidence="7">Binds 1 Mg(2+) ion per subunit.</text>
</comment>
<keyword evidence="4 6" id="KW-0067">ATP-binding</keyword>
<organism evidence="9 10">
    <name type="scientific">Saponaria officinalis</name>
    <name type="common">Common soapwort</name>
    <name type="synonym">Lychnis saponaria</name>
    <dbReference type="NCBI Taxonomy" id="3572"/>
    <lineage>
        <taxon>Eukaryota</taxon>
        <taxon>Viridiplantae</taxon>
        <taxon>Streptophyta</taxon>
        <taxon>Embryophyta</taxon>
        <taxon>Tracheophyta</taxon>
        <taxon>Spermatophyta</taxon>
        <taxon>Magnoliopsida</taxon>
        <taxon>eudicotyledons</taxon>
        <taxon>Gunneridae</taxon>
        <taxon>Pentapetalae</taxon>
        <taxon>Caryophyllales</taxon>
        <taxon>Caryophyllaceae</taxon>
        <taxon>Caryophylleae</taxon>
        <taxon>Saponaria</taxon>
    </lineage>
</organism>
<feature type="domain" description="ATPase AAA-type core" evidence="8">
    <location>
        <begin position="3"/>
        <end position="54"/>
    </location>
</feature>
<dbReference type="GO" id="GO:0046872">
    <property type="term" value="F:metal ion binding"/>
    <property type="evidence" value="ECO:0007669"/>
    <property type="project" value="UniProtKB-UniRule"/>
</dbReference>
<dbReference type="SUPFAM" id="SSF52540">
    <property type="entry name" value="P-loop containing nucleoside triphosphate hydrolases"/>
    <property type="match status" value="1"/>
</dbReference>
<keyword evidence="7" id="KW-0479">Metal-binding</keyword>
<evidence type="ECO:0000313" key="10">
    <source>
        <dbReference type="Proteomes" id="UP001443914"/>
    </source>
</evidence>
<sequence length="140" mass="15967">MEQQGDRIVNQLLSKLDGVERCPNLLVIATTNRKDLIDPALLRPGRIELQVYIGFPSLQARLEILRLISKPFVDKQLVDADVDMNEFAEWTEDFSEAVIRRAFHSEIVDPDNLGSDTMTSDHPNHHLKVLVEMVACQKFL</sequence>
<dbReference type="GO" id="GO:0035494">
    <property type="term" value="P:SNARE complex disassembly"/>
    <property type="evidence" value="ECO:0007669"/>
    <property type="project" value="InterPro"/>
</dbReference>
<evidence type="ECO:0000256" key="5">
    <source>
        <dbReference type="ARBA" id="ARBA00022927"/>
    </source>
</evidence>
<dbReference type="AlphaFoldDB" id="A0AAW1I5V0"/>
<keyword evidence="2 7" id="KW-0813">Transport</keyword>
<keyword evidence="7" id="KW-0963">Cytoplasm</keyword>
<protein>
    <recommendedName>
        <fullName evidence="7">Vesicle-fusing ATPase</fullName>
        <ecNumber evidence="7">3.6.4.6</ecNumber>
    </recommendedName>
</protein>
<dbReference type="InterPro" id="IPR003959">
    <property type="entry name" value="ATPase_AAA_core"/>
</dbReference>
<dbReference type="GO" id="GO:0043001">
    <property type="term" value="P:Golgi to plasma membrane protein transport"/>
    <property type="evidence" value="ECO:0007669"/>
    <property type="project" value="TreeGrafter"/>
</dbReference>
<dbReference type="PANTHER" id="PTHR23078">
    <property type="entry name" value="VESICULAR-FUSION PROTEIN NSF"/>
    <property type="match status" value="1"/>
</dbReference>
<evidence type="ECO:0000313" key="9">
    <source>
        <dbReference type="EMBL" id="KAK9684667.1"/>
    </source>
</evidence>
<reference evidence="9" key="1">
    <citation type="submission" date="2024-03" db="EMBL/GenBank/DDBJ databases">
        <title>WGS assembly of Saponaria officinalis var. Norfolk2.</title>
        <authorList>
            <person name="Jenkins J."/>
            <person name="Shu S."/>
            <person name="Grimwood J."/>
            <person name="Barry K."/>
            <person name="Goodstein D."/>
            <person name="Schmutz J."/>
            <person name="Leebens-Mack J."/>
            <person name="Osbourn A."/>
        </authorList>
    </citation>
    <scope>NUCLEOTIDE SEQUENCE [LARGE SCALE GENOMIC DNA]</scope>
    <source>
        <strain evidence="9">JIC</strain>
    </source>
</reference>
<evidence type="ECO:0000256" key="6">
    <source>
        <dbReference type="RuleBase" id="RU003651"/>
    </source>
</evidence>
<dbReference type="GO" id="GO:0006891">
    <property type="term" value="P:intra-Golgi vesicle-mediated transport"/>
    <property type="evidence" value="ECO:0007669"/>
    <property type="project" value="TreeGrafter"/>
</dbReference>
<dbReference type="EMBL" id="JBDFQZ010000010">
    <property type="protein sequence ID" value="KAK9684667.1"/>
    <property type="molecule type" value="Genomic_DNA"/>
</dbReference>
<dbReference type="PANTHER" id="PTHR23078:SF3">
    <property type="entry name" value="VESICLE-FUSING ATPASE"/>
    <property type="match status" value="1"/>
</dbReference>
<evidence type="ECO:0000256" key="1">
    <source>
        <dbReference type="ARBA" id="ARBA00006914"/>
    </source>
</evidence>
<comment type="caution">
    <text evidence="9">The sequence shown here is derived from an EMBL/GenBank/DDBJ whole genome shotgun (WGS) entry which is preliminary data.</text>
</comment>
<dbReference type="Pfam" id="PF00004">
    <property type="entry name" value="AAA"/>
    <property type="match status" value="1"/>
</dbReference>
<dbReference type="Gene3D" id="1.10.8.60">
    <property type="match status" value="1"/>
</dbReference>
<dbReference type="GO" id="GO:0016887">
    <property type="term" value="F:ATP hydrolysis activity"/>
    <property type="evidence" value="ECO:0007669"/>
    <property type="project" value="InterPro"/>
</dbReference>
<dbReference type="GO" id="GO:0005524">
    <property type="term" value="F:ATP binding"/>
    <property type="evidence" value="ECO:0007669"/>
    <property type="project" value="UniProtKB-UniRule"/>
</dbReference>
<name>A0AAW1I5V0_SAPOF</name>
<keyword evidence="7" id="KW-0378">Hydrolase</keyword>
<keyword evidence="7" id="KW-0460">Magnesium</keyword>
<accession>A0AAW1I5V0</accession>
<keyword evidence="7" id="KW-0931">ER-Golgi transport</keyword>
<dbReference type="PROSITE" id="PS00674">
    <property type="entry name" value="AAA"/>
    <property type="match status" value="1"/>
</dbReference>
<evidence type="ECO:0000256" key="7">
    <source>
        <dbReference type="RuleBase" id="RU367045"/>
    </source>
</evidence>
<comment type="subcellular location">
    <subcellularLocation>
        <location evidence="7">Cytoplasm</location>
    </subcellularLocation>
</comment>
<dbReference type="InterPro" id="IPR039812">
    <property type="entry name" value="Vesicle-fus_ATPase"/>
</dbReference>
<dbReference type="Gene3D" id="3.40.50.300">
    <property type="entry name" value="P-loop containing nucleotide triphosphate hydrolases"/>
    <property type="match status" value="1"/>
</dbReference>